<evidence type="ECO:0000259" key="2">
    <source>
        <dbReference type="Pfam" id="PF04235"/>
    </source>
</evidence>
<evidence type="ECO:0000313" key="9">
    <source>
        <dbReference type="Proteomes" id="UP000408523"/>
    </source>
</evidence>
<keyword evidence="1" id="KW-0812">Transmembrane</keyword>
<dbReference type="InterPro" id="IPR052529">
    <property type="entry name" value="Bact_Transport_Assoc"/>
</dbReference>
<reference evidence="3 10" key="3">
    <citation type="journal article" date="2019" name="Nat. Med.">
        <title>A library of human gut bacterial isolates paired with longitudinal multiomics data enables mechanistic microbiome research.</title>
        <authorList>
            <person name="Poyet M."/>
            <person name="Groussin M."/>
            <person name="Gibbons S.M."/>
            <person name="Avila-Pacheco J."/>
            <person name="Jiang X."/>
            <person name="Kearney S.M."/>
            <person name="Perrotta A.R."/>
            <person name="Berdy B."/>
            <person name="Zhao S."/>
            <person name="Lieberman T.D."/>
            <person name="Swanson P.K."/>
            <person name="Smith M."/>
            <person name="Roesemann S."/>
            <person name="Alexander J.E."/>
            <person name="Rich S.A."/>
            <person name="Livny J."/>
            <person name="Vlamakis H."/>
            <person name="Clish C."/>
            <person name="Bullock K."/>
            <person name="Deik A."/>
            <person name="Scott J."/>
            <person name="Pierce K.A."/>
            <person name="Xavier R.J."/>
            <person name="Alm E.J."/>
        </authorList>
    </citation>
    <scope>NUCLEOTIDE SEQUENCE [LARGE SCALE GENOMIC DNA]</scope>
    <source>
        <strain evidence="3 10">BIOML-A122</strain>
    </source>
</reference>
<organism evidence="5 8">
    <name type="scientific">Phocaeicola vulgatus</name>
    <name type="common">Bacteroides vulgatus</name>
    <dbReference type="NCBI Taxonomy" id="821"/>
    <lineage>
        <taxon>Bacteria</taxon>
        <taxon>Pseudomonadati</taxon>
        <taxon>Bacteroidota</taxon>
        <taxon>Bacteroidia</taxon>
        <taxon>Bacteroidales</taxon>
        <taxon>Bacteroidaceae</taxon>
        <taxon>Phocaeicola</taxon>
    </lineage>
</organism>
<proteinExistence type="predicted"/>
<evidence type="ECO:0000313" key="8">
    <source>
        <dbReference type="Proteomes" id="UP000266497"/>
    </source>
</evidence>
<dbReference type="Proteomes" id="UP000469427">
    <property type="component" value="Unassembled WGS sequence"/>
</dbReference>
<dbReference type="Proteomes" id="UP000408523">
    <property type="component" value="Unassembled WGS sequence"/>
</dbReference>
<evidence type="ECO:0000313" key="7">
    <source>
        <dbReference type="Proteomes" id="UP000261278"/>
    </source>
</evidence>
<evidence type="ECO:0000256" key="1">
    <source>
        <dbReference type="SAM" id="Phobius"/>
    </source>
</evidence>
<comment type="caution">
    <text evidence="5">The sequence shown here is derived from an EMBL/GenBank/DDBJ whole genome shotgun (WGS) entry which is preliminary data.</text>
</comment>
<sequence length="102" mass="11933">MIIKNKISIFFCFTDDSVEIFSFILLCHKERVKKAVSTLQLYGKMSLTNYITQSVVGTVIYFPFVFYLAPYCGYAASYLIEFTLFGSQIWLCKWWLTKHKQG</sequence>
<dbReference type="AlphaFoldDB" id="A0A395UKD1"/>
<evidence type="ECO:0000313" key="5">
    <source>
        <dbReference type="EMBL" id="RGR29466.1"/>
    </source>
</evidence>
<dbReference type="EMBL" id="QSSN01000014">
    <property type="protein sequence ID" value="RGL85060.1"/>
    <property type="molecule type" value="Genomic_DNA"/>
</dbReference>
<dbReference type="InterPro" id="IPR007349">
    <property type="entry name" value="DUF418"/>
</dbReference>
<protein>
    <submittedName>
        <fullName evidence="5">DUF418 domain-containing protein</fullName>
    </submittedName>
</protein>
<name>A0A395UKD1_PHOVU</name>
<feature type="domain" description="DUF418" evidence="2">
    <location>
        <begin position="20"/>
        <end position="102"/>
    </location>
</feature>
<evidence type="ECO:0000313" key="4">
    <source>
        <dbReference type="EMBL" id="RGL85060.1"/>
    </source>
</evidence>
<evidence type="ECO:0000313" key="6">
    <source>
        <dbReference type="EMBL" id="TSE48200.1"/>
    </source>
</evidence>
<keyword evidence="1" id="KW-0472">Membrane</keyword>
<dbReference type="EMBL" id="QRUD01000149">
    <property type="protein sequence ID" value="RGR29466.1"/>
    <property type="molecule type" value="Genomic_DNA"/>
</dbReference>
<evidence type="ECO:0000313" key="3">
    <source>
        <dbReference type="EMBL" id="KAB6524935.1"/>
    </source>
</evidence>
<keyword evidence="1" id="KW-1133">Transmembrane helix</keyword>
<dbReference type="EMBL" id="WDBI01000024">
    <property type="protein sequence ID" value="KAB6524935.1"/>
    <property type="molecule type" value="Genomic_DNA"/>
</dbReference>
<dbReference type="Proteomes" id="UP000261278">
    <property type="component" value="Unassembled WGS sequence"/>
</dbReference>
<reference evidence="7 8" key="1">
    <citation type="submission" date="2018-08" db="EMBL/GenBank/DDBJ databases">
        <title>A genome reference for cultivated species of the human gut microbiota.</title>
        <authorList>
            <person name="Zou Y."/>
            <person name="Xue W."/>
            <person name="Luo G."/>
        </authorList>
    </citation>
    <scope>NUCLEOTIDE SEQUENCE [LARGE SCALE GENOMIC DNA]</scope>
    <source>
        <strain evidence="5 8">AF25-30LB</strain>
        <strain evidence="4 7">TF05-18</strain>
    </source>
</reference>
<dbReference type="Proteomes" id="UP000266497">
    <property type="component" value="Unassembled WGS sequence"/>
</dbReference>
<dbReference type="PANTHER" id="PTHR30590">
    <property type="entry name" value="INNER MEMBRANE PROTEIN"/>
    <property type="match status" value="1"/>
</dbReference>
<feature type="transmembrane region" description="Helical" evidence="1">
    <location>
        <begin position="75"/>
        <end position="96"/>
    </location>
</feature>
<reference evidence="6 9" key="2">
    <citation type="journal article" date="2019" name="Nat. Commun.">
        <title>Gram positive-like bacteriocins with broad spectrum anti-Bacteroidales activity encoded on mobile elements of the human gut microbiota.</title>
        <authorList>
            <person name="Bechon N."/>
            <person name="Coyne M.J.Jr."/>
            <person name="Laclare-Mceneany V."/>
            <person name="Chatzidaki-Livanis M."/>
            <person name="Ghigo J.-M."/>
            <person name="Comstock L.E."/>
        </authorList>
    </citation>
    <scope>NUCLEOTIDE SEQUENCE [LARGE SCALE GENOMIC DNA]</scope>
    <source>
        <strain evidence="6 9">CL01T12C17</strain>
    </source>
</reference>
<dbReference type="Pfam" id="PF04235">
    <property type="entry name" value="DUF418"/>
    <property type="match status" value="1"/>
</dbReference>
<gene>
    <name evidence="5" type="ORF">DWY53_23465</name>
    <name evidence="4" type="ORF">DXC44_12685</name>
    <name evidence="6" type="ORF">EH214_02534</name>
    <name evidence="3" type="ORF">GAY98_14855</name>
</gene>
<dbReference type="PANTHER" id="PTHR30590:SF2">
    <property type="entry name" value="INNER MEMBRANE PROTEIN"/>
    <property type="match status" value="1"/>
</dbReference>
<evidence type="ECO:0000313" key="10">
    <source>
        <dbReference type="Proteomes" id="UP000469427"/>
    </source>
</evidence>
<accession>A0A395UKD1</accession>
<dbReference type="EMBL" id="RWHZ01000032">
    <property type="protein sequence ID" value="TSE48200.1"/>
    <property type="molecule type" value="Genomic_DNA"/>
</dbReference>
<feature type="transmembrane region" description="Helical" evidence="1">
    <location>
        <begin position="47"/>
        <end position="69"/>
    </location>
</feature>